<evidence type="ECO:0000256" key="1">
    <source>
        <dbReference type="SAM" id="MobiDB-lite"/>
    </source>
</evidence>
<sequence>MDYSATSEPTHEPTRHSRARAPAPVPPPIAENTAVQHQRASAQRNVDSNDYEGGTSLIESPSRAQ</sequence>
<dbReference type="EMBL" id="KQ459590">
    <property type="protein sequence ID" value="KPI97323.1"/>
    <property type="molecule type" value="Genomic_DNA"/>
</dbReference>
<evidence type="ECO:0000313" key="2">
    <source>
        <dbReference type="EMBL" id="KPI97323.1"/>
    </source>
</evidence>
<reference evidence="2 3" key="1">
    <citation type="journal article" date="2015" name="Nat. Commun.">
        <title>Outbred genome sequencing and CRISPR/Cas9 gene editing in butterflies.</title>
        <authorList>
            <person name="Li X."/>
            <person name="Fan D."/>
            <person name="Zhang W."/>
            <person name="Liu G."/>
            <person name="Zhang L."/>
            <person name="Zhao L."/>
            <person name="Fang X."/>
            <person name="Chen L."/>
            <person name="Dong Y."/>
            <person name="Chen Y."/>
            <person name="Ding Y."/>
            <person name="Zhao R."/>
            <person name="Feng M."/>
            <person name="Zhu Y."/>
            <person name="Feng Y."/>
            <person name="Jiang X."/>
            <person name="Zhu D."/>
            <person name="Xiang H."/>
            <person name="Feng X."/>
            <person name="Li S."/>
            <person name="Wang J."/>
            <person name="Zhang G."/>
            <person name="Kronforst M.R."/>
            <person name="Wang W."/>
        </authorList>
    </citation>
    <scope>NUCLEOTIDE SEQUENCE [LARGE SCALE GENOMIC DNA]</scope>
    <source>
        <strain evidence="2">Ya'a_city_454_Px</strain>
        <tissue evidence="2">Whole body</tissue>
    </source>
</reference>
<accession>A0A194PWE3</accession>
<evidence type="ECO:0000313" key="3">
    <source>
        <dbReference type="Proteomes" id="UP000053268"/>
    </source>
</evidence>
<feature type="region of interest" description="Disordered" evidence="1">
    <location>
        <begin position="1"/>
        <end position="65"/>
    </location>
</feature>
<feature type="compositionally biased region" description="Polar residues" evidence="1">
    <location>
        <begin position="33"/>
        <end position="48"/>
    </location>
</feature>
<dbReference type="Proteomes" id="UP000053268">
    <property type="component" value="Unassembled WGS sequence"/>
</dbReference>
<dbReference type="AlphaFoldDB" id="A0A194PWE3"/>
<organism evidence="2 3">
    <name type="scientific">Papilio xuthus</name>
    <name type="common">Asian swallowtail butterfly</name>
    <dbReference type="NCBI Taxonomy" id="66420"/>
    <lineage>
        <taxon>Eukaryota</taxon>
        <taxon>Metazoa</taxon>
        <taxon>Ecdysozoa</taxon>
        <taxon>Arthropoda</taxon>
        <taxon>Hexapoda</taxon>
        <taxon>Insecta</taxon>
        <taxon>Pterygota</taxon>
        <taxon>Neoptera</taxon>
        <taxon>Endopterygota</taxon>
        <taxon>Lepidoptera</taxon>
        <taxon>Glossata</taxon>
        <taxon>Ditrysia</taxon>
        <taxon>Papilionoidea</taxon>
        <taxon>Papilionidae</taxon>
        <taxon>Papilioninae</taxon>
        <taxon>Papilio</taxon>
    </lineage>
</organism>
<protein>
    <submittedName>
        <fullName evidence="2">Uncharacterized protein</fullName>
    </submittedName>
</protein>
<gene>
    <name evidence="2" type="ORF">RR46_09230</name>
</gene>
<keyword evidence="3" id="KW-1185">Reference proteome</keyword>
<proteinExistence type="predicted"/>
<name>A0A194PWE3_PAPXU</name>